<dbReference type="AlphaFoldDB" id="A0A4V2YEH6"/>
<evidence type="ECO:0000256" key="1">
    <source>
        <dbReference type="SAM" id="MobiDB-lite"/>
    </source>
</evidence>
<reference evidence="2 3" key="1">
    <citation type="submission" date="2019-02" db="EMBL/GenBank/DDBJ databases">
        <title>Draft genome sequences of novel Actinobacteria.</title>
        <authorList>
            <person name="Sahin N."/>
            <person name="Ay H."/>
            <person name="Saygin H."/>
        </authorList>
    </citation>
    <scope>NUCLEOTIDE SEQUENCE [LARGE SCALE GENOMIC DNA]</scope>
    <source>
        <strain evidence="2 3">16K104</strain>
    </source>
</reference>
<sequence>MLQDANALHLVQAGIEAGEMARVLPHVPLNITIVDNRWPLVGARAEVRREPGFGAIGVHDSPLPAGLARIFDALWRIAVPITGGTELNDVTAWAEPGRQAAADLSERRSDRRVDRPGVRGE</sequence>
<gene>
    <name evidence="2" type="ORF">E1218_24205</name>
</gene>
<dbReference type="Proteomes" id="UP000295172">
    <property type="component" value="Unassembled WGS sequence"/>
</dbReference>
<dbReference type="RefSeq" id="WP_132323934.1">
    <property type="nucleotide sequence ID" value="NZ_SMKR01000117.1"/>
</dbReference>
<accession>A0A4V2YEH6</accession>
<evidence type="ECO:0000313" key="2">
    <source>
        <dbReference type="EMBL" id="TDD19346.1"/>
    </source>
</evidence>
<proteinExistence type="predicted"/>
<keyword evidence="3" id="KW-1185">Reference proteome</keyword>
<feature type="region of interest" description="Disordered" evidence="1">
    <location>
        <begin position="99"/>
        <end position="121"/>
    </location>
</feature>
<organism evidence="2 3">
    <name type="scientific">Kribbella turkmenica</name>
    <dbReference type="NCBI Taxonomy" id="2530375"/>
    <lineage>
        <taxon>Bacteria</taxon>
        <taxon>Bacillati</taxon>
        <taxon>Actinomycetota</taxon>
        <taxon>Actinomycetes</taxon>
        <taxon>Propionibacteriales</taxon>
        <taxon>Kribbellaceae</taxon>
        <taxon>Kribbella</taxon>
    </lineage>
</organism>
<dbReference type="OrthoDB" id="3728246at2"/>
<protein>
    <submittedName>
        <fullName evidence="2">Uncharacterized protein</fullName>
    </submittedName>
</protein>
<dbReference type="EMBL" id="SMKR01000117">
    <property type="protein sequence ID" value="TDD19346.1"/>
    <property type="molecule type" value="Genomic_DNA"/>
</dbReference>
<comment type="caution">
    <text evidence="2">The sequence shown here is derived from an EMBL/GenBank/DDBJ whole genome shotgun (WGS) entry which is preliminary data.</text>
</comment>
<feature type="compositionally biased region" description="Basic and acidic residues" evidence="1">
    <location>
        <begin position="104"/>
        <end position="121"/>
    </location>
</feature>
<evidence type="ECO:0000313" key="3">
    <source>
        <dbReference type="Proteomes" id="UP000295172"/>
    </source>
</evidence>
<name>A0A4V2YEH6_9ACTN</name>